<dbReference type="RefSeq" id="XP_034243490.1">
    <property type="nucleotide sequence ID" value="XM_034387599.1"/>
</dbReference>
<dbReference type="OrthoDB" id="7761718at2759"/>
<sequence length="863" mass="96574">MSEDKLLPKKKAKLLLKNISSGDPSPALHHSPSSCAPPASVLSVPIIATVCPTENFGPSYSTDNATPQVTPFQGYLPIVTGSNDPHPIEAVSLQTTSGSQEIPSTAETEKTFYSHVNIDNIQLQSMTEVPSFQSTIISSDNLIISGFQQVELHWSDFLNVPALLDPDTGSTGDIPAGISSPAFPHQEWPTEDTTPESVNVLGNEQMDTLVSILAFAQSVKMSGADLCKLLDLLHVIFPESSKTLPYTKHMFFSSLKIDQNPVEISYYCNVCWKQRENSKDVCSCKNSKVKYFITCSIQSQLEKIFKREGIKDELNHRFSRTKVHPENIEDIYDSNVYKTAEVNFLNGTLNISLTWYTDGISIYECSTYSLWPFVFVINELPLHSRFKPENLILAGLWGDCEKPHPNIFLLPMYRELSKLYTDGFKVDNEVVKVCVLAGTCDIPAKSTFMNMKGHAGYESCPKCFIVGEKSERTGMVTVFPHADELILRNADNYKECVQTSVQTKKDSKGVYGPTILSYMTCSDFIESVAVDSMHCVFMGVCKQLLNLWFNPKFASKPFSLVERTAEVNIALQSLKLPHFVQRLPEDVTKLGYWKASLCRNFLLYFALPIMNGIMKADYYNNLSLLVEGLSLLDKQSIFPANTVTADNDLKSFCSGFENLYGVRNMSMNIHLLRHLAKSVEDTGNLFVTSCYRLEDFNGKVSALAHGTQHAPQQIVTNFSYLTELPGLISKMQNSEAKQFCKNILKKSINFVLKEKICANTYVVGEMDSNLEYRDCLSTFSVPNGEMYHGQILTFVKTTLHNVCQYFALVSCSVDEPSDVKGYVLFQAGDMLLIPVQQLCGVTFCIHSNSKKYLIDPLNNFELE</sequence>
<dbReference type="PANTHER" id="PTHR46579">
    <property type="entry name" value="F5/8 TYPE C DOMAIN-CONTAINING PROTEIN-RELATED"/>
    <property type="match status" value="1"/>
</dbReference>
<evidence type="ECO:0000313" key="2">
    <source>
        <dbReference type="RefSeq" id="XP_034243490.1"/>
    </source>
</evidence>
<proteinExistence type="predicted"/>
<dbReference type="KEGG" id="tpal:117646559"/>
<protein>
    <submittedName>
        <fullName evidence="2">Uncharacterized protein LOC117646559</fullName>
    </submittedName>
</protein>
<dbReference type="InterPro" id="IPR009667">
    <property type="entry name" value="DUF1258"/>
</dbReference>
<dbReference type="InParanoid" id="A0A6P8Z0L5"/>
<gene>
    <name evidence="2" type="primary">LOC117646559</name>
</gene>
<name>A0A6P8Z0L5_THRPL</name>
<dbReference type="Proteomes" id="UP000515158">
    <property type="component" value="Unplaced"/>
</dbReference>
<dbReference type="AlphaFoldDB" id="A0A6P8Z0L5"/>
<dbReference type="PANTHER" id="PTHR46579:SF1">
    <property type="entry name" value="F5_8 TYPE C DOMAIN-CONTAINING PROTEIN"/>
    <property type="match status" value="1"/>
</dbReference>
<accession>A0A6P8Z0L5</accession>
<dbReference type="GeneID" id="117646559"/>
<keyword evidence="1" id="KW-1185">Reference proteome</keyword>
<organism evidence="2">
    <name type="scientific">Thrips palmi</name>
    <name type="common">Melon thrips</name>
    <dbReference type="NCBI Taxonomy" id="161013"/>
    <lineage>
        <taxon>Eukaryota</taxon>
        <taxon>Metazoa</taxon>
        <taxon>Ecdysozoa</taxon>
        <taxon>Arthropoda</taxon>
        <taxon>Hexapoda</taxon>
        <taxon>Insecta</taxon>
        <taxon>Pterygota</taxon>
        <taxon>Neoptera</taxon>
        <taxon>Paraneoptera</taxon>
        <taxon>Thysanoptera</taxon>
        <taxon>Terebrantia</taxon>
        <taxon>Thripoidea</taxon>
        <taxon>Thripidae</taxon>
        <taxon>Thrips</taxon>
    </lineage>
</organism>
<dbReference type="Pfam" id="PF06869">
    <property type="entry name" value="DUF1258"/>
    <property type="match status" value="1"/>
</dbReference>
<reference evidence="2" key="1">
    <citation type="submission" date="2025-08" db="UniProtKB">
        <authorList>
            <consortium name="RefSeq"/>
        </authorList>
    </citation>
    <scope>IDENTIFICATION</scope>
    <source>
        <tissue evidence="2">Total insect</tissue>
    </source>
</reference>
<evidence type="ECO:0000313" key="1">
    <source>
        <dbReference type="Proteomes" id="UP000515158"/>
    </source>
</evidence>